<feature type="non-terminal residue" evidence="1">
    <location>
        <position position="28"/>
    </location>
</feature>
<name>A0A382QN07_9ZZZZ</name>
<accession>A0A382QN07</accession>
<organism evidence="1">
    <name type="scientific">marine metagenome</name>
    <dbReference type="NCBI Taxonomy" id="408172"/>
    <lineage>
        <taxon>unclassified sequences</taxon>
        <taxon>metagenomes</taxon>
        <taxon>ecological metagenomes</taxon>
    </lineage>
</organism>
<gene>
    <name evidence="1" type="ORF">METZ01_LOCUS339124</name>
</gene>
<sequence length="28" mass="2873">MAASTCAATLIIAPKYGEGLDDNTKSQC</sequence>
<dbReference type="EMBL" id="UINC01115328">
    <property type="protein sequence ID" value="SVC86270.1"/>
    <property type="molecule type" value="Genomic_DNA"/>
</dbReference>
<evidence type="ECO:0000313" key="1">
    <source>
        <dbReference type="EMBL" id="SVC86270.1"/>
    </source>
</evidence>
<reference evidence="1" key="1">
    <citation type="submission" date="2018-05" db="EMBL/GenBank/DDBJ databases">
        <authorList>
            <person name="Lanie J.A."/>
            <person name="Ng W.-L."/>
            <person name="Kazmierczak K.M."/>
            <person name="Andrzejewski T.M."/>
            <person name="Davidsen T.M."/>
            <person name="Wayne K.J."/>
            <person name="Tettelin H."/>
            <person name="Glass J.I."/>
            <person name="Rusch D."/>
            <person name="Podicherti R."/>
            <person name="Tsui H.-C.T."/>
            <person name="Winkler M.E."/>
        </authorList>
    </citation>
    <scope>NUCLEOTIDE SEQUENCE</scope>
</reference>
<dbReference type="AlphaFoldDB" id="A0A382QN07"/>
<protein>
    <submittedName>
        <fullName evidence="1">Uncharacterized protein</fullName>
    </submittedName>
</protein>
<proteinExistence type="predicted"/>